<dbReference type="GO" id="GO:0007018">
    <property type="term" value="P:microtubule-based movement"/>
    <property type="evidence" value="ECO:0007669"/>
    <property type="project" value="InterPro"/>
</dbReference>
<dbReference type="GO" id="GO:0008017">
    <property type="term" value="F:microtubule binding"/>
    <property type="evidence" value="ECO:0007669"/>
    <property type="project" value="InterPro"/>
</dbReference>
<keyword evidence="4" id="KW-0206">Cytoskeleton</keyword>
<dbReference type="GO" id="GO:0051231">
    <property type="term" value="P:spindle elongation"/>
    <property type="evidence" value="ECO:0007669"/>
    <property type="project" value="TreeGrafter"/>
</dbReference>
<dbReference type="GO" id="GO:0005524">
    <property type="term" value="F:ATP binding"/>
    <property type="evidence" value="ECO:0007669"/>
    <property type="project" value="UniProtKB-UniRule"/>
</dbReference>
<reference evidence="8 9" key="1">
    <citation type="journal article" date="2013" name="Curr. Biol.">
        <title>The Genome of the Foraminiferan Reticulomyxa filosa.</title>
        <authorList>
            <person name="Glockner G."/>
            <person name="Hulsmann N."/>
            <person name="Schleicher M."/>
            <person name="Noegel A.A."/>
            <person name="Eichinger L."/>
            <person name="Gallinger C."/>
            <person name="Pawlowski J."/>
            <person name="Sierra R."/>
            <person name="Euteneuer U."/>
            <person name="Pillet L."/>
            <person name="Moustafa A."/>
            <person name="Platzer M."/>
            <person name="Groth M."/>
            <person name="Szafranski K."/>
            <person name="Schliwa M."/>
        </authorList>
    </citation>
    <scope>NUCLEOTIDE SEQUENCE [LARGE SCALE GENOMIC DNA]</scope>
</reference>
<dbReference type="GO" id="GO:0008574">
    <property type="term" value="F:plus-end-directed microtubule motor activity"/>
    <property type="evidence" value="ECO:0007669"/>
    <property type="project" value="TreeGrafter"/>
</dbReference>
<dbReference type="Proteomes" id="UP000023152">
    <property type="component" value="Unassembled WGS sequence"/>
</dbReference>
<comment type="subcellular location">
    <subcellularLocation>
        <location evidence="1">Cytoplasm</location>
        <location evidence="1">Cytoskeleton</location>
    </subcellularLocation>
</comment>
<evidence type="ECO:0000259" key="7">
    <source>
        <dbReference type="PROSITE" id="PS50067"/>
    </source>
</evidence>
<dbReference type="GO" id="GO:0072686">
    <property type="term" value="C:mitotic spindle"/>
    <property type="evidence" value="ECO:0007669"/>
    <property type="project" value="TreeGrafter"/>
</dbReference>
<comment type="caution">
    <text evidence="8">The sequence shown here is derived from an EMBL/GenBank/DDBJ whole genome shotgun (WGS) entry which is preliminary data.</text>
</comment>
<dbReference type="GO" id="GO:0005876">
    <property type="term" value="C:spindle microtubule"/>
    <property type="evidence" value="ECO:0007669"/>
    <property type="project" value="TreeGrafter"/>
</dbReference>
<dbReference type="Pfam" id="PF00225">
    <property type="entry name" value="Kinesin"/>
    <property type="match status" value="1"/>
</dbReference>
<dbReference type="AlphaFoldDB" id="X6P7Z2"/>
<sequence>MSEESIRVLGRFRPISNSEKRHAEEEGLIDMPPVYLDLQSVRLARDNENSQKPYKCTLDRIFPSESTQAEAFIQIGRPMVDAALEGYNATIFCYGQSGAGKSFTMFGPETSDKERTIDKELNGIVPRCIEYLLQCLTERTSMMSRAVSATNDNDDDDDDDNEDEEEDDTTPSIIKEWKVYVEFIQIYKSYKKKKKKKKVFINQTASSMWT</sequence>
<dbReference type="SMART" id="SM00129">
    <property type="entry name" value="KISc"/>
    <property type="match status" value="1"/>
</dbReference>
<feature type="binding site" evidence="5">
    <location>
        <begin position="95"/>
        <end position="102"/>
    </location>
    <ligand>
        <name>ATP</name>
        <dbReference type="ChEBI" id="CHEBI:30616"/>
    </ligand>
</feature>
<evidence type="ECO:0000256" key="6">
    <source>
        <dbReference type="SAM" id="MobiDB-lite"/>
    </source>
</evidence>
<keyword evidence="9" id="KW-1185">Reference proteome</keyword>
<feature type="compositionally biased region" description="Acidic residues" evidence="6">
    <location>
        <begin position="152"/>
        <end position="169"/>
    </location>
</feature>
<dbReference type="InterPro" id="IPR036961">
    <property type="entry name" value="Kinesin_motor_dom_sf"/>
</dbReference>
<keyword evidence="5" id="KW-0067">ATP-binding</keyword>
<keyword evidence="3 5" id="KW-0505">Motor protein</keyword>
<comment type="similarity">
    <text evidence="5">Belongs to the TRAFAC class myosin-kinesin ATPase superfamily. Kinesin family.</text>
</comment>
<dbReference type="Gene3D" id="3.40.850.10">
    <property type="entry name" value="Kinesin motor domain"/>
    <property type="match status" value="1"/>
</dbReference>
<evidence type="ECO:0000256" key="2">
    <source>
        <dbReference type="ARBA" id="ARBA00022490"/>
    </source>
</evidence>
<evidence type="ECO:0000256" key="1">
    <source>
        <dbReference type="ARBA" id="ARBA00004245"/>
    </source>
</evidence>
<dbReference type="PANTHER" id="PTHR47970">
    <property type="entry name" value="KINESIN-LIKE PROTEIN KIF11"/>
    <property type="match status" value="1"/>
</dbReference>
<dbReference type="InterPro" id="IPR047149">
    <property type="entry name" value="KIF11-like"/>
</dbReference>
<keyword evidence="5" id="KW-0547">Nucleotide-binding</keyword>
<evidence type="ECO:0000256" key="5">
    <source>
        <dbReference type="PROSITE-ProRule" id="PRU00283"/>
    </source>
</evidence>
<evidence type="ECO:0000313" key="8">
    <source>
        <dbReference type="EMBL" id="ETO34189.1"/>
    </source>
</evidence>
<evidence type="ECO:0000256" key="4">
    <source>
        <dbReference type="ARBA" id="ARBA00023212"/>
    </source>
</evidence>
<evidence type="ECO:0000256" key="3">
    <source>
        <dbReference type="ARBA" id="ARBA00023175"/>
    </source>
</evidence>
<protein>
    <recommendedName>
        <fullName evidence="7">Kinesin motor domain-containing protein</fullName>
    </recommendedName>
</protein>
<dbReference type="OrthoDB" id="3176171at2759"/>
<dbReference type="PANTHER" id="PTHR47970:SF12">
    <property type="entry name" value="KINESIN FAMILY MEMBER 11"/>
    <property type="match status" value="1"/>
</dbReference>
<dbReference type="PROSITE" id="PS50067">
    <property type="entry name" value="KINESIN_MOTOR_2"/>
    <property type="match status" value="1"/>
</dbReference>
<proteinExistence type="inferred from homology"/>
<dbReference type="InterPro" id="IPR027417">
    <property type="entry name" value="P-loop_NTPase"/>
</dbReference>
<dbReference type="SUPFAM" id="SSF52540">
    <property type="entry name" value="P-loop containing nucleoside triphosphate hydrolases"/>
    <property type="match status" value="1"/>
</dbReference>
<dbReference type="GO" id="GO:0090307">
    <property type="term" value="P:mitotic spindle assembly"/>
    <property type="evidence" value="ECO:0007669"/>
    <property type="project" value="TreeGrafter"/>
</dbReference>
<accession>X6P7Z2</accession>
<keyword evidence="2" id="KW-0963">Cytoplasm</keyword>
<name>X6P7Z2_RETFI</name>
<gene>
    <name evidence="8" type="ORF">RFI_02905</name>
</gene>
<organism evidence="8 9">
    <name type="scientific">Reticulomyxa filosa</name>
    <dbReference type="NCBI Taxonomy" id="46433"/>
    <lineage>
        <taxon>Eukaryota</taxon>
        <taxon>Sar</taxon>
        <taxon>Rhizaria</taxon>
        <taxon>Retaria</taxon>
        <taxon>Foraminifera</taxon>
        <taxon>Monothalamids</taxon>
        <taxon>Reticulomyxidae</taxon>
        <taxon>Reticulomyxa</taxon>
    </lineage>
</organism>
<dbReference type="InterPro" id="IPR001752">
    <property type="entry name" value="Kinesin_motor_dom"/>
</dbReference>
<dbReference type="EMBL" id="ASPP01002790">
    <property type="protein sequence ID" value="ETO34189.1"/>
    <property type="molecule type" value="Genomic_DNA"/>
</dbReference>
<feature type="region of interest" description="Disordered" evidence="6">
    <location>
        <begin position="148"/>
        <end position="171"/>
    </location>
</feature>
<evidence type="ECO:0000313" key="9">
    <source>
        <dbReference type="Proteomes" id="UP000023152"/>
    </source>
</evidence>
<feature type="domain" description="Kinesin motor" evidence="7">
    <location>
        <begin position="5"/>
        <end position="210"/>
    </location>
</feature>